<reference evidence="11 12" key="1">
    <citation type="submission" date="2019-03" db="EMBL/GenBank/DDBJ databases">
        <title>Genomic Encyclopedia of Type Strains, Phase IV (KMG-IV): sequencing the most valuable type-strain genomes for metagenomic binning, comparative biology and taxonomic classification.</title>
        <authorList>
            <person name="Goeker M."/>
        </authorList>
    </citation>
    <scope>NUCLEOTIDE SEQUENCE [LARGE SCALE GENOMIC DNA]</scope>
    <source>
        <strain evidence="11 12">DSM 25488</strain>
    </source>
</reference>
<dbReference type="GO" id="GO:0005524">
    <property type="term" value="F:ATP binding"/>
    <property type="evidence" value="ECO:0007669"/>
    <property type="project" value="UniProtKB-KW"/>
</dbReference>
<evidence type="ECO:0000256" key="5">
    <source>
        <dbReference type="ARBA" id="ARBA00022694"/>
    </source>
</evidence>
<evidence type="ECO:0000256" key="1">
    <source>
        <dbReference type="ARBA" id="ARBA00004496"/>
    </source>
</evidence>
<dbReference type="GO" id="GO:0002949">
    <property type="term" value="P:tRNA threonylcarbamoyladenosine modification"/>
    <property type="evidence" value="ECO:0007669"/>
    <property type="project" value="InterPro"/>
</dbReference>
<dbReference type="PANTHER" id="PTHR33540">
    <property type="entry name" value="TRNA THREONYLCARBAMOYLADENOSINE BIOSYNTHESIS PROTEIN TSAE"/>
    <property type="match status" value="1"/>
</dbReference>
<dbReference type="Proteomes" id="UP000295724">
    <property type="component" value="Unassembled WGS sequence"/>
</dbReference>
<gene>
    <name evidence="11" type="ORF">C8D91_1253</name>
</gene>
<dbReference type="NCBIfam" id="TIGR00150">
    <property type="entry name" value="T6A_YjeE"/>
    <property type="match status" value="1"/>
</dbReference>
<evidence type="ECO:0000256" key="2">
    <source>
        <dbReference type="ARBA" id="ARBA00007599"/>
    </source>
</evidence>
<dbReference type="SUPFAM" id="SSF52540">
    <property type="entry name" value="P-loop containing nucleoside triphosphate hydrolases"/>
    <property type="match status" value="1"/>
</dbReference>
<protein>
    <recommendedName>
        <fullName evidence="3">tRNA threonylcarbamoyladenosine biosynthesis protein TsaE</fullName>
    </recommendedName>
    <alternativeName>
        <fullName evidence="10">t(6)A37 threonylcarbamoyladenosine biosynthesis protein TsaE</fullName>
    </alternativeName>
</protein>
<evidence type="ECO:0000256" key="6">
    <source>
        <dbReference type="ARBA" id="ARBA00022723"/>
    </source>
</evidence>
<dbReference type="PANTHER" id="PTHR33540:SF2">
    <property type="entry name" value="TRNA THREONYLCARBAMOYLADENOSINE BIOSYNTHESIS PROTEIN TSAE"/>
    <property type="match status" value="1"/>
</dbReference>
<comment type="caution">
    <text evidence="11">The sequence shown here is derived from an EMBL/GenBank/DDBJ whole genome shotgun (WGS) entry which is preliminary data.</text>
</comment>
<keyword evidence="9" id="KW-0460">Magnesium</keyword>
<evidence type="ECO:0000256" key="3">
    <source>
        <dbReference type="ARBA" id="ARBA00019010"/>
    </source>
</evidence>
<keyword evidence="8" id="KW-0067">ATP-binding</keyword>
<dbReference type="EMBL" id="SNZB01000002">
    <property type="protein sequence ID" value="TDR22760.1"/>
    <property type="molecule type" value="Genomic_DNA"/>
</dbReference>
<dbReference type="Pfam" id="PF02367">
    <property type="entry name" value="TsaE"/>
    <property type="match status" value="1"/>
</dbReference>
<evidence type="ECO:0000256" key="8">
    <source>
        <dbReference type="ARBA" id="ARBA00022840"/>
    </source>
</evidence>
<proteinExistence type="inferred from homology"/>
<evidence type="ECO:0000256" key="9">
    <source>
        <dbReference type="ARBA" id="ARBA00022842"/>
    </source>
</evidence>
<dbReference type="RefSeq" id="WP_099019377.1">
    <property type="nucleotide sequence ID" value="NZ_NIHB01000002.1"/>
</dbReference>
<dbReference type="OrthoDB" id="9800307at2"/>
<evidence type="ECO:0000256" key="10">
    <source>
        <dbReference type="ARBA" id="ARBA00032441"/>
    </source>
</evidence>
<keyword evidence="7" id="KW-0547">Nucleotide-binding</keyword>
<accession>A0A4R6XWE3</accession>
<dbReference type="InterPro" id="IPR003442">
    <property type="entry name" value="T6A_TsaE"/>
</dbReference>
<comment type="subcellular location">
    <subcellularLocation>
        <location evidence="1">Cytoplasm</location>
    </subcellularLocation>
</comment>
<dbReference type="GO" id="GO:0005737">
    <property type="term" value="C:cytoplasm"/>
    <property type="evidence" value="ECO:0007669"/>
    <property type="project" value="UniProtKB-SubCell"/>
</dbReference>
<dbReference type="InterPro" id="IPR027417">
    <property type="entry name" value="P-loop_NTPase"/>
</dbReference>
<keyword evidence="6" id="KW-0479">Metal-binding</keyword>
<keyword evidence="4" id="KW-0963">Cytoplasm</keyword>
<evidence type="ECO:0000256" key="7">
    <source>
        <dbReference type="ARBA" id="ARBA00022741"/>
    </source>
</evidence>
<keyword evidence="12" id="KW-1185">Reference proteome</keyword>
<evidence type="ECO:0000313" key="12">
    <source>
        <dbReference type="Proteomes" id="UP000295724"/>
    </source>
</evidence>
<organism evidence="11 12">
    <name type="scientific">Marinicella litoralis</name>
    <dbReference type="NCBI Taxonomy" id="644220"/>
    <lineage>
        <taxon>Bacteria</taxon>
        <taxon>Pseudomonadati</taxon>
        <taxon>Pseudomonadota</taxon>
        <taxon>Gammaproteobacteria</taxon>
        <taxon>Lysobacterales</taxon>
        <taxon>Marinicellaceae</taxon>
        <taxon>Marinicella</taxon>
    </lineage>
</organism>
<name>A0A4R6XWE3_9GAMM</name>
<dbReference type="GO" id="GO:0046872">
    <property type="term" value="F:metal ion binding"/>
    <property type="evidence" value="ECO:0007669"/>
    <property type="project" value="UniProtKB-KW"/>
</dbReference>
<comment type="similarity">
    <text evidence="2">Belongs to the TsaE family.</text>
</comment>
<dbReference type="Gene3D" id="3.40.50.300">
    <property type="entry name" value="P-loop containing nucleotide triphosphate hydrolases"/>
    <property type="match status" value="1"/>
</dbReference>
<dbReference type="AlphaFoldDB" id="A0A4R6XWE3"/>
<evidence type="ECO:0000256" key="4">
    <source>
        <dbReference type="ARBA" id="ARBA00022490"/>
    </source>
</evidence>
<evidence type="ECO:0000313" key="11">
    <source>
        <dbReference type="EMBL" id="TDR22760.1"/>
    </source>
</evidence>
<keyword evidence="5" id="KW-0819">tRNA processing</keyword>
<sequence>MQKNVNTLSQLKQVAEELSRRISPGELLYLKGDLGAGKTTFTQYFLKACGVKAHVKSPTYTLYETYQVKDQKYVHMDLYRLTDPEELYFLGIEDLINGHHIILVEWPSKGQGVLPEADWILDFQLNHLNRTLTITLKQ</sequence>